<feature type="region of interest" description="Disordered" evidence="1">
    <location>
        <begin position="34"/>
        <end position="58"/>
    </location>
</feature>
<comment type="caution">
    <text evidence="2">The sequence shown here is derived from an EMBL/GenBank/DDBJ whole genome shotgun (WGS) entry which is preliminary data.</text>
</comment>
<feature type="compositionally biased region" description="Basic and acidic residues" evidence="1">
    <location>
        <begin position="41"/>
        <end position="58"/>
    </location>
</feature>
<protein>
    <submittedName>
        <fullName evidence="2">Uncharacterized protein</fullName>
    </submittedName>
</protein>
<gene>
    <name evidence="2" type="ORF">LLUT_LOCUS23740</name>
</gene>
<dbReference type="EMBL" id="CAXHTB010000016">
    <property type="protein sequence ID" value="CAL0322680.1"/>
    <property type="molecule type" value="Genomic_DNA"/>
</dbReference>
<dbReference type="Proteomes" id="UP001497480">
    <property type="component" value="Unassembled WGS sequence"/>
</dbReference>
<name>A0AAV1XNH5_LUPLU</name>
<organism evidence="2 3">
    <name type="scientific">Lupinus luteus</name>
    <name type="common">European yellow lupine</name>
    <dbReference type="NCBI Taxonomy" id="3873"/>
    <lineage>
        <taxon>Eukaryota</taxon>
        <taxon>Viridiplantae</taxon>
        <taxon>Streptophyta</taxon>
        <taxon>Embryophyta</taxon>
        <taxon>Tracheophyta</taxon>
        <taxon>Spermatophyta</taxon>
        <taxon>Magnoliopsida</taxon>
        <taxon>eudicotyledons</taxon>
        <taxon>Gunneridae</taxon>
        <taxon>Pentapetalae</taxon>
        <taxon>rosids</taxon>
        <taxon>fabids</taxon>
        <taxon>Fabales</taxon>
        <taxon>Fabaceae</taxon>
        <taxon>Papilionoideae</taxon>
        <taxon>50 kb inversion clade</taxon>
        <taxon>genistoids sensu lato</taxon>
        <taxon>core genistoids</taxon>
        <taxon>Genisteae</taxon>
        <taxon>Lupinus</taxon>
    </lineage>
</organism>
<evidence type="ECO:0000313" key="3">
    <source>
        <dbReference type="Proteomes" id="UP001497480"/>
    </source>
</evidence>
<evidence type="ECO:0000313" key="2">
    <source>
        <dbReference type="EMBL" id="CAL0322680.1"/>
    </source>
</evidence>
<proteinExistence type="predicted"/>
<accession>A0AAV1XNH5</accession>
<dbReference type="AlphaFoldDB" id="A0AAV1XNH5"/>
<evidence type="ECO:0000256" key="1">
    <source>
        <dbReference type="SAM" id="MobiDB-lite"/>
    </source>
</evidence>
<sequence>MCHVIGSHGIKLHRLIRNEDKQPGCNKEVLILESEANVTPEKQEKNPRGKQQDMDNIR</sequence>
<keyword evidence="3" id="KW-1185">Reference proteome</keyword>
<reference evidence="2 3" key="1">
    <citation type="submission" date="2024-03" db="EMBL/GenBank/DDBJ databases">
        <authorList>
            <person name="Martinez-Hernandez J."/>
        </authorList>
    </citation>
    <scope>NUCLEOTIDE SEQUENCE [LARGE SCALE GENOMIC DNA]</scope>
</reference>